<proteinExistence type="predicted"/>
<organism evidence="1 2">
    <name type="scientific">Alteromonas australica</name>
    <dbReference type="NCBI Taxonomy" id="589873"/>
    <lineage>
        <taxon>Bacteria</taxon>
        <taxon>Pseudomonadati</taxon>
        <taxon>Pseudomonadota</taxon>
        <taxon>Gammaproteobacteria</taxon>
        <taxon>Alteromonadales</taxon>
        <taxon>Alteromonadaceae</taxon>
        <taxon>Alteromonas/Salinimonas group</taxon>
        <taxon>Alteromonas</taxon>
    </lineage>
</organism>
<evidence type="ECO:0000313" key="1">
    <source>
        <dbReference type="EMBL" id="HAW75076.1"/>
    </source>
</evidence>
<evidence type="ECO:0000313" key="2">
    <source>
        <dbReference type="Proteomes" id="UP000263517"/>
    </source>
</evidence>
<dbReference type="AlphaFoldDB" id="A0A350P1A9"/>
<dbReference type="EMBL" id="DNAN01000170">
    <property type="protein sequence ID" value="HAW75076.1"/>
    <property type="molecule type" value="Genomic_DNA"/>
</dbReference>
<accession>A0A350P1A9</accession>
<sequence length="66" mass="7227">MISYIHQLQVAADKADVSLLKAFKESGTPTSTFYRAINGTDLHLSTAKKVEDAIKVYALQKTATNL</sequence>
<comment type="caution">
    <text evidence="1">The sequence shown here is derived from an EMBL/GenBank/DDBJ whole genome shotgun (WGS) entry which is preliminary data.</text>
</comment>
<name>A0A350P1A9_9ALTE</name>
<protein>
    <submittedName>
        <fullName evidence="1">Uncharacterized protein</fullName>
    </submittedName>
</protein>
<dbReference type="Proteomes" id="UP000263517">
    <property type="component" value="Unassembled WGS sequence"/>
</dbReference>
<gene>
    <name evidence="1" type="ORF">DCW74_04980</name>
</gene>
<reference evidence="1 2" key="1">
    <citation type="journal article" date="2018" name="Nat. Biotechnol.">
        <title>A standardized bacterial taxonomy based on genome phylogeny substantially revises the tree of life.</title>
        <authorList>
            <person name="Parks D.H."/>
            <person name="Chuvochina M."/>
            <person name="Waite D.W."/>
            <person name="Rinke C."/>
            <person name="Skarshewski A."/>
            <person name="Chaumeil P.A."/>
            <person name="Hugenholtz P."/>
        </authorList>
    </citation>
    <scope>NUCLEOTIDE SEQUENCE [LARGE SCALE GENOMIC DNA]</scope>
    <source>
        <strain evidence="1">UBA11978</strain>
    </source>
</reference>